<dbReference type="Pfam" id="PF20211">
    <property type="entry name" value="DUF6571"/>
    <property type="match status" value="1"/>
</dbReference>
<reference evidence="3" key="1">
    <citation type="journal article" date="2019" name="Int. J. Syst. Evol. Microbiol.">
        <title>The Global Catalogue of Microorganisms (GCM) 10K type strain sequencing project: providing services to taxonomists for standard genome sequencing and annotation.</title>
        <authorList>
            <consortium name="The Broad Institute Genomics Platform"/>
            <consortium name="The Broad Institute Genome Sequencing Center for Infectious Disease"/>
            <person name="Wu L."/>
            <person name="Ma J."/>
        </authorList>
    </citation>
    <scope>NUCLEOTIDE SEQUENCE [LARGE SCALE GENOMIC DNA]</scope>
    <source>
        <strain evidence="3">TBRC 7912</strain>
    </source>
</reference>
<protein>
    <submittedName>
        <fullName evidence="2">DUF6571 family protein</fullName>
    </submittedName>
</protein>
<name>A0ABV8ER23_9ACTN</name>
<proteinExistence type="predicted"/>
<evidence type="ECO:0000313" key="2">
    <source>
        <dbReference type="EMBL" id="MFC3978792.1"/>
    </source>
</evidence>
<organism evidence="2 3">
    <name type="scientific">Streptosporangium jomthongense</name>
    <dbReference type="NCBI Taxonomy" id="1193683"/>
    <lineage>
        <taxon>Bacteria</taxon>
        <taxon>Bacillati</taxon>
        <taxon>Actinomycetota</taxon>
        <taxon>Actinomycetes</taxon>
        <taxon>Streptosporangiales</taxon>
        <taxon>Streptosporangiaceae</taxon>
        <taxon>Streptosporangium</taxon>
    </lineage>
</organism>
<gene>
    <name evidence="2" type="ORF">ACFOYY_01570</name>
</gene>
<accession>A0ABV8ER23</accession>
<comment type="caution">
    <text evidence="2">The sequence shown here is derived from an EMBL/GenBank/DDBJ whole genome shotgun (WGS) entry which is preliminary data.</text>
</comment>
<dbReference type="EMBL" id="JBHSBC010000001">
    <property type="protein sequence ID" value="MFC3978792.1"/>
    <property type="molecule type" value="Genomic_DNA"/>
</dbReference>
<keyword evidence="3" id="KW-1185">Reference proteome</keyword>
<sequence>MTSGAGPLSPDFSGIDPELMQGFIGALERGRDVIGEQSERIRQLLARAEVSAVGLRPIKEIEGWIDGELPGLRKRGETIQAADKLSWLPGSRLVAYDEGKLLSPAEARKQGTDLAKQLLAAEPVDVPWFGRTSSEEYEKIIKQLEAHKNDSDYTAAFFAALGVKGTLGLPVLLRKNIDTPHFQATLGPPRSDDEVLRTVSQAFGTAVSGGSQVPGFAKIKDAVRNPGQSGEDRFGASLLLSSGRFPAEWLSGTVLAHGLSATGKASPGLLYALGNNPAAARQTITALVGPYAKDQSKLKTLLKNLNDHAGGKYVSSAADSDAFGRMLAAAAGVYDEEDGKHSEESAALAFTVMTTFDDLKLGEGVRKHLAEIAGAYATEITEGANIGDANMTEDSTLKPSTSTFGTTSTFTLSPKDTYRFLKTFADSTENLAPFDEGMGRFSEKVIADASAKTRRTGDVEHMDRVFTALGNVRGFELAAVEKVQGNLDKLDKQRDDLLVFLRDTGIGVTSTLTATTMPVSLAWLALSTGLSAEGAFGGDDETRMDRADKEDDLATLGRQHTYAQILMANGFKPEVTPTEFQAACPPGVAVADANGNLKPFSELVKQGNKGLEAFEKWAAANGMGKDELAVGDLSKKMAFRFDGANKQARQRGLGFDLGSRVNS</sequence>
<evidence type="ECO:0000259" key="1">
    <source>
        <dbReference type="Pfam" id="PF20211"/>
    </source>
</evidence>
<dbReference type="Proteomes" id="UP001595698">
    <property type="component" value="Unassembled WGS sequence"/>
</dbReference>
<dbReference type="RefSeq" id="WP_386187083.1">
    <property type="nucleotide sequence ID" value="NZ_JBHSBC010000001.1"/>
</dbReference>
<dbReference type="InterPro" id="IPR046701">
    <property type="entry name" value="DUF6571"/>
</dbReference>
<evidence type="ECO:0000313" key="3">
    <source>
        <dbReference type="Proteomes" id="UP001595698"/>
    </source>
</evidence>
<feature type="domain" description="DUF6571" evidence="1">
    <location>
        <begin position="268"/>
        <end position="526"/>
    </location>
</feature>